<reference evidence="1" key="2">
    <citation type="submission" date="2017-11" db="EMBL/GenBank/DDBJ databases">
        <title>Coralsnake Venomics: Analyses of Venom Gland Transcriptomes and Proteomes of Six Brazilian Taxa.</title>
        <authorList>
            <person name="Aird S.D."/>
            <person name="Jorge da Silva N."/>
            <person name="Qiu L."/>
            <person name="Villar-Briones A."/>
            <person name="Aparecida-Saddi V."/>
            <person name="Campos-Telles M.P."/>
            <person name="Grau M."/>
            <person name="Mikheyev A.S."/>
        </authorList>
    </citation>
    <scope>NUCLEOTIDE SEQUENCE</scope>
    <source>
        <tissue evidence="1">Venom_gland</tissue>
    </source>
</reference>
<organism evidence="1">
    <name type="scientific">Micrurus paraensis</name>
    <dbReference type="NCBI Taxonomy" id="1970185"/>
    <lineage>
        <taxon>Eukaryota</taxon>
        <taxon>Metazoa</taxon>
        <taxon>Chordata</taxon>
        <taxon>Craniata</taxon>
        <taxon>Vertebrata</taxon>
        <taxon>Euteleostomi</taxon>
        <taxon>Lepidosauria</taxon>
        <taxon>Squamata</taxon>
        <taxon>Bifurcata</taxon>
        <taxon>Unidentata</taxon>
        <taxon>Episquamata</taxon>
        <taxon>Toxicofera</taxon>
        <taxon>Serpentes</taxon>
        <taxon>Colubroidea</taxon>
        <taxon>Elapidae</taxon>
        <taxon>Elapinae</taxon>
        <taxon>Micrurus</taxon>
    </lineage>
</organism>
<evidence type="ECO:0000313" key="1">
    <source>
        <dbReference type="EMBL" id="LAB02506.1"/>
    </source>
</evidence>
<reference evidence="1" key="1">
    <citation type="submission" date="2017-07" db="EMBL/GenBank/DDBJ databases">
        <authorList>
            <person name="Mikheyev A."/>
            <person name="Grau M."/>
        </authorList>
    </citation>
    <scope>NUCLEOTIDE SEQUENCE</scope>
    <source>
        <tissue evidence="1">Venom_gland</tissue>
    </source>
</reference>
<accession>A0A2D4K1C2</accession>
<name>A0A2D4K1C2_9SAUR</name>
<proteinExistence type="predicted"/>
<dbReference type="AlphaFoldDB" id="A0A2D4K1C2"/>
<sequence>MDKGLGKPQGHYMYGNTYPPTGSNTRALQMQLHSAIQAAKGETEKRGINQKSIAPTIHRQDLGGGVALIIIVKYSKNSYLHKAQWQKCHIVGTEEGIEENFLDSAVKICFETLYFIANEIWGQGTAVCRCGHRGVELFFDRFSQERK</sequence>
<protein>
    <submittedName>
        <fullName evidence="1">Uncharacterized protein</fullName>
    </submittedName>
</protein>
<dbReference type="EMBL" id="IACL01024492">
    <property type="protein sequence ID" value="LAB02506.1"/>
    <property type="molecule type" value="Transcribed_RNA"/>
</dbReference>